<dbReference type="Proteomes" id="UP001459714">
    <property type="component" value="Unassembled WGS sequence"/>
</dbReference>
<organism evidence="1 2">
    <name type="scientific">Caldifermentibacillus hisashii</name>
    <dbReference type="NCBI Taxonomy" id="996558"/>
    <lineage>
        <taxon>Bacteria</taxon>
        <taxon>Bacillati</taxon>
        <taxon>Bacillota</taxon>
        <taxon>Bacilli</taxon>
        <taxon>Bacillales</taxon>
        <taxon>Bacillaceae</taxon>
        <taxon>Caldifermentibacillus</taxon>
    </lineage>
</organism>
<reference evidence="1 2" key="1">
    <citation type="submission" date="2024-03" db="EMBL/GenBank/DDBJ databases">
        <title>Bacilli Hybrid Assemblies.</title>
        <authorList>
            <person name="Kovac J."/>
        </authorList>
    </citation>
    <scope>NUCLEOTIDE SEQUENCE [LARGE SCALE GENOMIC DNA]</scope>
    <source>
        <strain evidence="1 2">FSL M8-0022</strain>
    </source>
</reference>
<protein>
    <recommendedName>
        <fullName evidence="3">PepSY domain-containing protein</fullName>
    </recommendedName>
</protein>
<evidence type="ECO:0000313" key="2">
    <source>
        <dbReference type="Proteomes" id="UP001459714"/>
    </source>
</evidence>
<comment type="caution">
    <text evidence="1">The sequence shown here is derived from an EMBL/GenBank/DDBJ whole genome shotgun (WGS) entry which is preliminary data.</text>
</comment>
<sequence length="65" mass="7218">MKGITNDDLLTVAIEYLKAAKKTVVDSVDITTTRYDDGSYGLNISVIYPETEQNVITTSDGEFRK</sequence>
<keyword evidence="2" id="KW-1185">Reference proteome</keyword>
<accession>A0ABU9K3I3</accession>
<evidence type="ECO:0000313" key="1">
    <source>
        <dbReference type="EMBL" id="MEL3959663.1"/>
    </source>
</evidence>
<dbReference type="RefSeq" id="WP_342021243.1">
    <property type="nucleotide sequence ID" value="NZ_JBBYAK010000004.1"/>
</dbReference>
<gene>
    <name evidence="1" type="ORF">NST17_21140</name>
</gene>
<evidence type="ECO:0008006" key="3">
    <source>
        <dbReference type="Google" id="ProtNLM"/>
    </source>
</evidence>
<name>A0ABU9K3I3_9BACI</name>
<proteinExistence type="predicted"/>
<dbReference type="EMBL" id="JBBYAK010000004">
    <property type="protein sequence ID" value="MEL3959663.1"/>
    <property type="molecule type" value="Genomic_DNA"/>
</dbReference>